<dbReference type="GO" id="GO:0005737">
    <property type="term" value="C:cytoplasm"/>
    <property type="evidence" value="ECO:0007669"/>
    <property type="project" value="UniProtKB-SubCell"/>
</dbReference>
<dbReference type="Proteomes" id="UP001151834">
    <property type="component" value="Unassembled WGS sequence"/>
</dbReference>
<dbReference type="GO" id="GO:0016301">
    <property type="term" value="F:kinase activity"/>
    <property type="evidence" value="ECO:0007669"/>
    <property type="project" value="UniProtKB-KW"/>
</dbReference>
<dbReference type="Gene3D" id="3.40.930.10">
    <property type="entry name" value="Mannitol-specific EII, Chain A"/>
    <property type="match status" value="1"/>
</dbReference>
<evidence type="ECO:0000256" key="3">
    <source>
        <dbReference type="ARBA" id="ARBA00022490"/>
    </source>
</evidence>
<reference evidence="12" key="2">
    <citation type="journal article" date="2023" name="Front Nutr">
        <title>Lactiplantibacillus pentosus P2020 protects the hyperuricemia and renal inflammation in mice.</title>
        <authorList>
            <person name="Wang Z."/>
            <person name="Song L."/>
            <person name="Li X."/>
            <person name="Xiao Y."/>
            <person name="Huang Y."/>
            <person name="Zhang Y."/>
            <person name="Li J."/>
            <person name="Li M."/>
            <person name="Ren Z."/>
        </authorList>
    </citation>
    <scope>NUCLEOTIDE SEQUENCE</scope>
    <source>
        <strain evidence="12">P2000</strain>
    </source>
</reference>
<proteinExistence type="predicted"/>
<keyword evidence="5" id="KW-0808">Transferase</keyword>
<dbReference type="PANTHER" id="PTHR36203:SF1">
    <property type="entry name" value="ASCORBATE-SPECIFIC PTS SYSTEM EIIA COMPONENT"/>
    <property type="match status" value="1"/>
</dbReference>
<evidence type="ECO:0000256" key="7">
    <source>
        <dbReference type="ARBA" id="ARBA00022777"/>
    </source>
</evidence>
<evidence type="ECO:0000256" key="8">
    <source>
        <dbReference type="ARBA" id="ARBA00037387"/>
    </source>
</evidence>
<evidence type="ECO:0000259" key="11">
    <source>
        <dbReference type="PROSITE" id="PS51094"/>
    </source>
</evidence>
<accession>A0AAX6LFL7</accession>
<evidence type="ECO:0000256" key="10">
    <source>
        <dbReference type="ARBA" id="ARBA00042072"/>
    </source>
</evidence>
<dbReference type="InterPro" id="IPR016152">
    <property type="entry name" value="PTrfase/Anion_transptr"/>
</dbReference>
<dbReference type="Pfam" id="PF00359">
    <property type="entry name" value="PTS_EIIA_2"/>
    <property type="match status" value="1"/>
</dbReference>
<feature type="domain" description="PTS EIIA type-2" evidence="11">
    <location>
        <begin position="5"/>
        <end position="142"/>
    </location>
</feature>
<dbReference type="InterPro" id="IPR002178">
    <property type="entry name" value="PTS_EIIA_type-2_dom"/>
</dbReference>
<evidence type="ECO:0000256" key="1">
    <source>
        <dbReference type="ARBA" id="ARBA00004496"/>
    </source>
</evidence>
<dbReference type="SUPFAM" id="SSF55804">
    <property type="entry name" value="Phoshotransferase/anion transport protein"/>
    <property type="match status" value="1"/>
</dbReference>
<name>A0AAX6LFL7_LACPE</name>
<dbReference type="EMBL" id="JAPEQV010000012">
    <property type="protein sequence ID" value="MDF2313308.1"/>
    <property type="molecule type" value="Genomic_DNA"/>
</dbReference>
<keyword evidence="2" id="KW-0813">Transport</keyword>
<evidence type="ECO:0000313" key="13">
    <source>
        <dbReference type="Proteomes" id="UP001151834"/>
    </source>
</evidence>
<evidence type="ECO:0000313" key="12">
    <source>
        <dbReference type="EMBL" id="MDF2313308.1"/>
    </source>
</evidence>
<dbReference type="PANTHER" id="PTHR36203">
    <property type="entry name" value="ASCORBATE-SPECIFIC PTS SYSTEM EIIA COMPONENT"/>
    <property type="match status" value="1"/>
</dbReference>
<keyword evidence="7" id="KW-0418">Kinase</keyword>
<evidence type="ECO:0000256" key="6">
    <source>
        <dbReference type="ARBA" id="ARBA00022683"/>
    </source>
</evidence>
<comment type="caution">
    <text evidence="12">The sequence shown here is derived from an EMBL/GenBank/DDBJ whole genome shotgun (WGS) entry which is preliminary data.</text>
</comment>
<evidence type="ECO:0000256" key="2">
    <source>
        <dbReference type="ARBA" id="ARBA00022448"/>
    </source>
</evidence>
<evidence type="ECO:0000256" key="4">
    <source>
        <dbReference type="ARBA" id="ARBA00022553"/>
    </source>
</evidence>
<organism evidence="12 13">
    <name type="scientific">Lactiplantibacillus pentosus</name>
    <name type="common">Lactobacillus pentosus</name>
    <dbReference type="NCBI Taxonomy" id="1589"/>
    <lineage>
        <taxon>Bacteria</taxon>
        <taxon>Bacillati</taxon>
        <taxon>Bacillota</taxon>
        <taxon>Bacilli</taxon>
        <taxon>Lactobacillales</taxon>
        <taxon>Lactobacillaceae</taxon>
        <taxon>Lactiplantibacillus</taxon>
    </lineage>
</organism>
<keyword evidence="3" id="KW-0963">Cytoplasm</keyword>
<comment type="function">
    <text evidence="8">The phosphoenolpyruvate-dependent sugar phosphotransferase system (sugar PTS), a major carbohydrate active transport system, catalyzes the phosphorylation of incoming sugar substrates concomitantly with their translocation across the cell membrane. The enzyme II UlaABC PTS system is involved in ascorbate transport.</text>
</comment>
<comment type="subcellular location">
    <subcellularLocation>
        <location evidence="1">Cytoplasm</location>
    </subcellularLocation>
</comment>
<keyword evidence="12" id="KW-0762">Sugar transport</keyword>
<protein>
    <recommendedName>
        <fullName evidence="9">Ascorbate-specific PTS system EIIA component</fullName>
    </recommendedName>
    <alternativeName>
        <fullName evidence="10">Ascorbate-specific phosphotransferase enzyme IIA component</fullName>
    </alternativeName>
</protein>
<dbReference type="AlphaFoldDB" id="A0AAX6LFL7"/>
<evidence type="ECO:0000256" key="9">
    <source>
        <dbReference type="ARBA" id="ARBA00041175"/>
    </source>
</evidence>
<sequence>MVVKAILSDDAIQVVTHINDWKSAIKLASQPLLKAKMISSVYVENMIASVNSNGPYMVLTDYFALMHARPGVGVSRAGMSLLVTKQAVDLAGKPVKVFLILAAKDNTSHLEWLQAIMSIFMDEQKYRRILTGNREQIAKLFN</sequence>
<dbReference type="GO" id="GO:0009401">
    <property type="term" value="P:phosphoenolpyruvate-dependent sugar phosphotransferase system"/>
    <property type="evidence" value="ECO:0007669"/>
    <property type="project" value="UniProtKB-KW"/>
</dbReference>
<gene>
    <name evidence="12" type="ORF">OOJ94_10790</name>
</gene>
<dbReference type="InterPro" id="IPR051351">
    <property type="entry name" value="Ascorbate-PTS_EIIA_comp"/>
</dbReference>
<reference evidence="12" key="1">
    <citation type="submission" date="2022-11" db="EMBL/GenBank/DDBJ databases">
        <authorList>
            <person name="Wang Z."/>
        </authorList>
    </citation>
    <scope>NUCLEOTIDE SEQUENCE</scope>
    <source>
        <strain evidence="12">P2000</strain>
    </source>
</reference>
<keyword evidence="4" id="KW-0597">Phosphoprotein</keyword>
<dbReference type="RefSeq" id="WP_050338197.1">
    <property type="nucleotide sequence ID" value="NZ_CP043671.1"/>
</dbReference>
<keyword evidence="6" id="KW-0598">Phosphotransferase system</keyword>
<evidence type="ECO:0000256" key="5">
    <source>
        <dbReference type="ARBA" id="ARBA00022679"/>
    </source>
</evidence>
<dbReference type="PROSITE" id="PS51094">
    <property type="entry name" value="PTS_EIIA_TYPE_2"/>
    <property type="match status" value="1"/>
</dbReference>